<evidence type="ECO:0000313" key="1">
    <source>
        <dbReference type="EMBL" id="ACB62048.1"/>
    </source>
</evidence>
<reference evidence="1 2" key="1">
    <citation type="journal article" date="2006" name="Extremophiles">
        <title>Characterization of Exiguobacterium isolates from the Siberian permafrost. Description of Exiguobacterium sibiricum sp. nov.</title>
        <authorList>
            <person name="Rodrigues D.F."/>
            <person name="Goris J."/>
            <person name="Vishnivetskaya T."/>
            <person name="Gilichinsky D."/>
            <person name="Thomashow M.F."/>
            <person name="Tiedje J.M."/>
        </authorList>
    </citation>
    <scope>NUCLEOTIDE SEQUENCE [LARGE SCALE GENOMIC DNA]</scope>
    <source>
        <strain evidence="2">DSM 17290 / CIP 109462 / JCM 13490 / 255-15</strain>
    </source>
</reference>
<evidence type="ECO:0000313" key="2">
    <source>
        <dbReference type="Proteomes" id="UP000001681"/>
    </source>
</evidence>
<dbReference type="HOGENOM" id="CLU_081247_0_0_9"/>
<protein>
    <submittedName>
        <fullName evidence="1">Uncharacterized protein</fullName>
    </submittedName>
</protein>
<sequence>MSNTFDSPMYDSIRSFVKLNFVIEDGQTIYLLDNMLLTKLSKAARDTPDCFTFFIDHFRQHHAVLLIPDIIFEESSRNRDMTPERYATFYQPFFQILSEHIDLFYVTFRDCFDFVHRGATTRQQAFSQFRLLAREIVRSHTELSQQVQQSPTIEAVESAIRAVRQDCGERILHLLACSLLVDGAETVTLLSNEGPGVYYTRLTMANNETLLRALFMEDRHVFRSVYRLQSLDQLLDSIVKNQSVTDPVSLIECIRAGQHKHRKVHYRTGEDVSDRHQLDNPEFLQIILDPQGRITF</sequence>
<reference evidence="2" key="3">
    <citation type="submission" date="2008-04" db="EMBL/GenBank/DDBJ databases">
        <title>Complete sequence of chromosome of Exiguobacterium sibiricum 255-15.</title>
        <authorList>
            <consortium name="US DOE Joint Genome Institute"/>
            <person name="Copeland A."/>
            <person name="Lucas S."/>
            <person name="Lapidus A."/>
            <person name="Glavina del Rio T."/>
            <person name="Dalin E."/>
            <person name="Tice H."/>
            <person name="Bruce D."/>
            <person name="Goodwin L."/>
            <person name="Pitluck S."/>
            <person name="Kiss H."/>
            <person name="Chertkov O."/>
            <person name="Monk C."/>
            <person name="Brettin T."/>
            <person name="Detter J.C."/>
            <person name="Han C."/>
            <person name="Kuske C.R."/>
            <person name="Schmutz J."/>
            <person name="Larimer F."/>
            <person name="Land M."/>
            <person name="Hauser L."/>
            <person name="Kyrpides N."/>
            <person name="Mikhailova N."/>
            <person name="Vishnivetskaya T."/>
            <person name="Rodrigues D.F."/>
            <person name="Gilichinsky D."/>
            <person name="Tiedje J."/>
            <person name="Richardson P."/>
        </authorList>
    </citation>
    <scope>NUCLEOTIDE SEQUENCE [LARGE SCALE GENOMIC DNA]</scope>
    <source>
        <strain evidence="2">DSM 17290 / CIP 109462 / JCM 13490 / 255-15</strain>
    </source>
</reference>
<reference evidence="1 2" key="2">
    <citation type="journal article" date="2008" name="BMC Genomics">
        <title>Architecture of thermal adaptation in an Exiguobacterium sibiricum strain isolated from 3 million year old permafrost: a genome and transcriptome approach.</title>
        <authorList>
            <person name="Rodrigues D.F."/>
            <person name="Ivanova N."/>
            <person name="He Z."/>
            <person name="Huebner M."/>
            <person name="Zhou J."/>
            <person name="Tiedje J.M."/>
        </authorList>
    </citation>
    <scope>NUCLEOTIDE SEQUENCE [LARGE SCALE GENOMIC DNA]</scope>
    <source>
        <strain evidence="2">DSM 17290 / CIP 109462 / JCM 13490 / 255-15</strain>
    </source>
</reference>
<proteinExistence type="predicted"/>
<dbReference type="RefSeq" id="WP_012371464.1">
    <property type="nucleotide sequence ID" value="NC_010556.1"/>
</dbReference>
<dbReference type="OrthoDB" id="2355483at2"/>
<dbReference type="EMBL" id="CP001022">
    <property type="protein sequence ID" value="ACB62048.1"/>
    <property type="molecule type" value="Genomic_DNA"/>
</dbReference>
<gene>
    <name evidence="1" type="ordered locus">Exig_2599</name>
</gene>
<dbReference type="Proteomes" id="UP000001681">
    <property type="component" value="Chromosome"/>
</dbReference>
<keyword evidence="2" id="KW-1185">Reference proteome</keyword>
<organism evidence="1 2">
    <name type="scientific">Exiguobacterium sibiricum (strain DSM 17290 / CCUG 55495 / CIP 109462 / JCM 13490 / 255-15)</name>
    <dbReference type="NCBI Taxonomy" id="262543"/>
    <lineage>
        <taxon>Bacteria</taxon>
        <taxon>Bacillati</taxon>
        <taxon>Bacillota</taxon>
        <taxon>Bacilli</taxon>
        <taxon>Bacillales</taxon>
        <taxon>Bacillales Family XII. Incertae Sedis</taxon>
        <taxon>Exiguobacterium</taxon>
    </lineage>
</organism>
<dbReference type="eggNOG" id="ENOG50318H9">
    <property type="taxonomic scope" value="Bacteria"/>
</dbReference>
<accession>B1YMI8</accession>
<dbReference type="AlphaFoldDB" id="B1YMI8"/>
<dbReference type="KEGG" id="esi:Exig_2599"/>
<dbReference type="STRING" id="262543.Exig_2599"/>
<name>B1YMI8_EXIS2</name>